<gene>
    <name evidence="1" type="ORF">GUJ93_ZPchr0006g42416</name>
</gene>
<accession>A0A8J5STR9</accession>
<sequence>MWSVAALVRQGVRWRRRRRTARVVDESALGNAAVGGGGGVEGGGGGGAGAAVAPISVGAVLTRALLALACIIRFDGGDGGGAMEEAWAASGWRPRADEVSHLMVRESMRYAIYA</sequence>
<reference evidence="1" key="2">
    <citation type="submission" date="2021-02" db="EMBL/GenBank/DDBJ databases">
        <authorList>
            <person name="Kimball J.A."/>
            <person name="Haas M.W."/>
            <person name="Macchietto M."/>
            <person name="Kono T."/>
            <person name="Duquette J."/>
            <person name="Shao M."/>
        </authorList>
    </citation>
    <scope>NUCLEOTIDE SEQUENCE</scope>
    <source>
        <tissue evidence="1">Fresh leaf tissue</tissue>
    </source>
</reference>
<comment type="caution">
    <text evidence="1">The sequence shown here is derived from an EMBL/GenBank/DDBJ whole genome shotgun (WGS) entry which is preliminary data.</text>
</comment>
<dbReference type="PANTHER" id="PTHR48165:SF1">
    <property type="entry name" value="TRANSMEMBRANE PROTEIN"/>
    <property type="match status" value="1"/>
</dbReference>
<dbReference type="AlphaFoldDB" id="A0A8J5STR9"/>
<dbReference type="PANTHER" id="PTHR48165">
    <property type="entry name" value="BNAC03G44900D PROTEIN"/>
    <property type="match status" value="1"/>
</dbReference>
<dbReference type="Proteomes" id="UP000729402">
    <property type="component" value="Unassembled WGS sequence"/>
</dbReference>
<organism evidence="1 2">
    <name type="scientific">Zizania palustris</name>
    <name type="common">Northern wild rice</name>
    <dbReference type="NCBI Taxonomy" id="103762"/>
    <lineage>
        <taxon>Eukaryota</taxon>
        <taxon>Viridiplantae</taxon>
        <taxon>Streptophyta</taxon>
        <taxon>Embryophyta</taxon>
        <taxon>Tracheophyta</taxon>
        <taxon>Spermatophyta</taxon>
        <taxon>Magnoliopsida</taxon>
        <taxon>Liliopsida</taxon>
        <taxon>Poales</taxon>
        <taxon>Poaceae</taxon>
        <taxon>BOP clade</taxon>
        <taxon>Oryzoideae</taxon>
        <taxon>Oryzeae</taxon>
        <taxon>Zizaniinae</taxon>
        <taxon>Zizania</taxon>
    </lineage>
</organism>
<evidence type="ECO:0000313" key="2">
    <source>
        <dbReference type="Proteomes" id="UP000729402"/>
    </source>
</evidence>
<reference evidence="1" key="1">
    <citation type="journal article" date="2021" name="bioRxiv">
        <title>Whole Genome Assembly and Annotation of Northern Wild Rice, Zizania palustris L., Supports a Whole Genome Duplication in the Zizania Genus.</title>
        <authorList>
            <person name="Haas M."/>
            <person name="Kono T."/>
            <person name="Macchietto M."/>
            <person name="Millas R."/>
            <person name="McGilp L."/>
            <person name="Shao M."/>
            <person name="Duquette J."/>
            <person name="Hirsch C.N."/>
            <person name="Kimball J."/>
        </authorList>
    </citation>
    <scope>NUCLEOTIDE SEQUENCE</scope>
    <source>
        <tissue evidence="1">Fresh leaf tissue</tissue>
    </source>
</reference>
<proteinExistence type="predicted"/>
<keyword evidence="2" id="KW-1185">Reference proteome</keyword>
<name>A0A8J5STR9_ZIZPA</name>
<dbReference type="EMBL" id="JAAALK010000283">
    <property type="protein sequence ID" value="KAG8071242.1"/>
    <property type="molecule type" value="Genomic_DNA"/>
</dbReference>
<protein>
    <submittedName>
        <fullName evidence="1">Uncharacterized protein</fullName>
    </submittedName>
</protein>
<evidence type="ECO:0000313" key="1">
    <source>
        <dbReference type="EMBL" id="KAG8071242.1"/>
    </source>
</evidence>